<dbReference type="AlphaFoldDB" id="A0A6N3A5W4"/>
<dbReference type="EMBL" id="CACRUH010000015">
    <property type="protein sequence ID" value="VYT87424.1"/>
    <property type="molecule type" value="Genomic_DNA"/>
</dbReference>
<reference evidence="1" key="1">
    <citation type="submission" date="2019-11" db="EMBL/GenBank/DDBJ databases">
        <authorList>
            <person name="Feng L."/>
        </authorList>
    </citation>
    <scope>NUCLEOTIDE SEQUENCE</scope>
    <source>
        <strain evidence="1">ChathewayiLFYP18</strain>
    </source>
</reference>
<protein>
    <submittedName>
        <fullName evidence="1">Uncharacterized protein</fullName>
    </submittedName>
</protein>
<accession>A0A6N3A5W4</accession>
<dbReference type="RefSeq" id="WP_156832441.1">
    <property type="nucleotide sequence ID" value="NZ_CACRUH010000015.1"/>
</dbReference>
<organism evidence="1">
    <name type="scientific">Hungatella hathewayi</name>
    <dbReference type="NCBI Taxonomy" id="154046"/>
    <lineage>
        <taxon>Bacteria</taxon>
        <taxon>Bacillati</taxon>
        <taxon>Bacillota</taxon>
        <taxon>Clostridia</taxon>
        <taxon>Lachnospirales</taxon>
        <taxon>Lachnospiraceae</taxon>
        <taxon>Hungatella</taxon>
    </lineage>
</organism>
<evidence type="ECO:0000313" key="1">
    <source>
        <dbReference type="EMBL" id="VYT87424.1"/>
    </source>
</evidence>
<gene>
    <name evidence="1" type="ORF">CHLFYP18_05790</name>
</gene>
<name>A0A6N3A5W4_9FIRM</name>
<sequence length="174" mass="19952">MKKEIYSVNCPKHIQFGDPMYFQCFEGEKLSRLVADYNPPENFEARVVLEENGVEDSKMIFYLALKGTIDTYLDGYKYKVQEQKGKRIGVDTAAYLLNIDGKEEEISTGADGYWGDCQEFSHTHKGKETLDAVIITVFMPEFENLSDMRGRMHYFFTGVCQIDGPEECTGHQIK</sequence>
<proteinExistence type="predicted"/>